<feature type="non-terminal residue" evidence="1">
    <location>
        <position position="54"/>
    </location>
</feature>
<protein>
    <submittedName>
        <fullName evidence="1">Uncharacterized protein</fullName>
    </submittedName>
</protein>
<accession>A0A8S3CJ56</accession>
<sequence length="54" mass="6388">MNYQTNKLKRQVSIKIRSLRGILIKNRRRSSSAKNTIGVWPEPYIDLLTNVFNR</sequence>
<evidence type="ECO:0000313" key="1">
    <source>
        <dbReference type="EMBL" id="CAF4926679.1"/>
    </source>
</evidence>
<evidence type="ECO:0000313" key="2">
    <source>
        <dbReference type="Proteomes" id="UP000676336"/>
    </source>
</evidence>
<name>A0A8S3CJ56_9BILA</name>
<proteinExistence type="predicted"/>
<comment type="caution">
    <text evidence="1">The sequence shown here is derived from an EMBL/GenBank/DDBJ whole genome shotgun (WGS) entry which is preliminary data.</text>
</comment>
<dbReference type="EMBL" id="CAJOBI010181133">
    <property type="protein sequence ID" value="CAF4926679.1"/>
    <property type="molecule type" value="Genomic_DNA"/>
</dbReference>
<reference evidence="1" key="1">
    <citation type="submission" date="2021-02" db="EMBL/GenBank/DDBJ databases">
        <authorList>
            <person name="Nowell W R."/>
        </authorList>
    </citation>
    <scope>NUCLEOTIDE SEQUENCE</scope>
</reference>
<dbReference type="Proteomes" id="UP000676336">
    <property type="component" value="Unassembled WGS sequence"/>
</dbReference>
<dbReference type="AlphaFoldDB" id="A0A8S3CJ56"/>
<organism evidence="1 2">
    <name type="scientific">Rotaria magnacalcarata</name>
    <dbReference type="NCBI Taxonomy" id="392030"/>
    <lineage>
        <taxon>Eukaryota</taxon>
        <taxon>Metazoa</taxon>
        <taxon>Spiralia</taxon>
        <taxon>Gnathifera</taxon>
        <taxon>Rotifera</taxon>
        <taxon>Eurotatoria</taxon>
        <taxon>Bdelloidea</taxon>
        <taxon>Philodinida</taxon>
        <taxon>Philodinidae</taxon>
        <taxon>Rotaria</taxon>
    </lineage>
</organism>
<gene>
    <name evidence="1" type="ORF">SMN809_LOCUS52984</name>
</gene>